<accession>A0A381RTP4</accession>
<dbReference type="AlphaFoldDB" id="A0A381RTP4"/>
<dbReference type="EMBL" id="UINC01002308">
    <property type="protein sequence ID" value="SUZ95250.1"/>
    <property type="molecule type" value="Genomic_DNA"/>
</dbReference>
<reference evidence="1" key="1">
    <citation type="submission" date="2018-05" db="EMBL/GenBank/DDBJ databases">
        <authorList>
            <person name="Lanie J.A."/>
            <person name="Ng W.-L."/>
            <person name="Kazmierczak K.M."/>
            <person name="Andrzejewski T.M."/>
            <person name="Davidsen T.M."/>
            <person name="Wayne K.J."/>
            <person name="Tettelin H."/>
            <person name="Glass J.I."/>
            <person name="Rusch D."/>
            <person name="Podicherti R."/>
            <person name="Tsui H.-C.T."/>
            <person name="Winkler M.E."/>
        </authorList>
    </citation>
    <scope>NUCLEOTIDE SEQUENCE</scope>
</reference>
<name>A0A381RTP4_9ZZZZ</name>
<gene>
    <name evidence="1" type="ORF">METZ01_LOCUS48104</name>
</gene>
<protein>
    <submittedName>
        <fullName evidence="1">Uncharacterized protein</fullName>
    </submittedName>
</protein>
<sequence length="85" mass="9795">MTPAVLWFLQKLLHLADLRTRFHKVAGNGLLPKAIHREYFVLQSVHAPSHKSDPCSEWSKVLCDIPLSEPQEMMVRLKHEISVTH</sequence>
<proteinExistence type="predicted"/>
<organism evidence="1">
    <name type="scientific">marine metagenome</name>
    <dbReference type="NCBI Taxonomy" id="408172"/>
    <lineage>
        <taxon>unclassified sequences</taxon>
        <taxon>metagenomes</taxon>
        <taxon>ecological metagenomes</taxon>
    </lineage>
</organism>
<evidence type="ECO:0000313" key="1">
    <source>
        <dbReference type="EMBL" id="SUZ95250.1"/>
    </source>
</evidence>